<evidence type="ECO:0000256" key="2">
    <source>
        <dbReference type="ARBA" id="ARBA00023125"/>
    </source>
</evidence>
<comment type="caution">
    <text evidence="5">The sequence shown here is derived from an EMBL/GenBank/DDBJ whole genome shotgun (WGS) entry which is preliminary data.</text>
</comment>
<reference evidence="5 6" key="1">
    <citation type="submission" date="2020-08" db="EMBL/GenBank/DDBJ databases">
        <title>Genomic Encyclopedia of Type Strains, Phase IV (KMG-IV): sequencing the most valuable type-strain genomes for metagenomic binning, comparative biology and taxonomic classification.</title>
        <authorList>
            <person name="Goeker M."/>
        </authorList>
    </citation>
    <scope>NUCLEOTIDE SEQUENCE [LARGE SCALE GENOMIC DNA]</scope>
    <source>
        <strain evidence="5 6">DSM 103737</strain>
    </source>
</reference>
<dbReference type="PROSITE" id="PS50956">
    <property type="entry name" value="HTH_ASNC_2"/>
    <property type="match status" value="1"/>
</dbReference>
<dbReference type="Pfam" id="PF13412">
    <property type="entry name" value="HTH_24"/>
    <property type="match status" value="1"/>
</dbReference>
<dbReference type="CDD" id="cd00090">
    <property type="entry name" value="HTH_ARSR"/>
    <property type="match status" value="1"/>
</dbReference>
<feature type="domain" description="HTH asnC-type" evidence="4">
    <location>
        <begin position="6"/>
        <end position="67"/>
    </location>
</feature>
<dbReference type="InterPro" id="IPR000485">
    <property type="entry name" value="AsnC-type_HTH_dom"/>
</dbReference>
<gene>
    <name evidence="5" type="ORF">GGR16_002846</name>
</gene>
<dbReference type="InterPro" id="IPR011008">
    <property type="entry name" value="Dimeric_a/b-barrel"/>
</dbReference>
<dbReference type="Gene3D" id="1.10.10.10">
    <property type="entry name" value="Winged helix-like DNA-binding domain superfamily/Winged helix DNA-binding domain"/>
    <property type="match status" value="1"/>
</dbReference>
<dbReference type="Gene3D" id="3.30.70.920">
    <property type="match status" value="1"/>
</dbReference>
<dbReference type="SMART" id="SM00344">
    <property type="entry name" value="HTH_ASNC"/>
    <property type="match status" value="1"/>
</dbReference>
<dbReference type="InterPro" id="IPR036388">
    <property type="entry name" value="WH-like_DNA-bd_sf"/>
</dbReference>
<dbReference type="Proteomes" id="UP000577362">
    <property type="component" value="Unassembled WGS sequence"/>
</dbReference>
<dbReference type="PANTHER" id="PTHR30154">
    <property type="entry name" value="LEUCINE-RESPONSIVE REGULATORY PROTEIN"/>
    <property type="match status" value="1"/>
</dbReference>
<organism evidence="5 6">
    <name type="scientific">Chelatococcus caeni</name>
    <dbReference type="NCBI Taxonomy" id="1348468"/>
    <lineage>
        <taxon>Bacteria</taxon>
        <taxon>Pseudomonadati</taxon>
        <taxon>Pseudomonadota</taxon>
        <taxon>Alphaproteobacteria</taxon>
        <taxon>Hyphomicrobiales</taxon>
        <taxon>Chelatococcaceae</taxon>
        <taxon>Chelatococcus</taxon>
    </lineage>
</organism>
<evidence type="ECO:0000259" key="4">
    <source>
        <dbReference type="PROSITE" id="PS50956"/>
    </source>
</evidence>
<evidence type="ECO:0000256" key="3">
    <source>
        <dbReference type="ARBA" id="ARBA00023163"/>
    </source>
</evidence>
<evidence type="ECO:0000313" key="6">
    <source>
        <dbReference type="Proteomes" id="UP000577362"/>
    </source>
</evidence>
<dbReference type="InterPro" id="IPR019887">
    <property type="entry name" value="Tscrpt_reg_AsnC/Lrp_C"/>
</dbReference>
<keyword evidence="2 5" id="KW-0238">DNA-binding</keyword>
<dbReference type="PRINTS" id="PR00033">
    <property type="entry name" value="HTHASNC"/>
</dbReference>
<dbReference type="RefSeq" id="WP_019403584.1">
    <property type="nucleotide sequence ID" value="NZ_JACIEN010000003.1"/>
</dbReference>
<dbReference type="InterPro" id="IPR019885">
    <property type="entry name" value="Tscrpt_reg_HTH_AsnC-type_CS"/>
</dbReference>
<dbReference type="Pfam" id="PF01037">
    <property type="entry name" value="AsnC_trans_reg"/>
    <property type="match status" value="1"/>
</dbReference>
<dbReference type="PANTHER" id="PTHR30154:SF34">
    <property type="entry name" value="TRANSCRIPTIONAL REGULATOR AZLB"/>
    <property type="match status" value="1"/>
</dbReference>
<dbReference type="AlphaFoldDB" id="A0A840C1E4"/>
<evidence type="ECO:0000313" key="5">
    <source>
        <dbReference type="EMBL" id="MBB4017812.1"/>
    </source>
</evidence>
<proteinExistence type="predicted"/>
<dbReference type="SUPFAM" id="SSF46785">
    <property type="entry name" value="Winged helix' DNA-binding domain"/>
    <property type="match status" value="1"/>
</dbReference>
<dbReference type="EMBL" id="JACIEN010000003">
    <property type="protein sequence ID" value="MBB4017812.1"/>
    <property type="molecule type" value="Genomic_DNA"/>
</dbReference>
<dbReference type="GO" id="GO:0043200">
    <property type="term" value="P:response to amino acid"/>
    <property type="evidence" value="ECO:0007669"/>
    <property type="project" value="TreeGrafter"/>
</dbReference>
<dbReference type="InterPro" id="IPR011991">
    <property type="entry name" value="ArsR-like_HTH"/>
</dbReference>
<sequence>MGQISLDSTDRRMLRLLQGNGRMTNQELSERIGLSPSPCLRRLRRLEEAGVIRGYAAKVDQKAYGLPVTVFVSVRLTRQNEEEIAAFEQAVAGWDEVSACYLMTGTQDYLLHVVGEGIEDYERFVKTRLTRLRCIAAIESNFVMGVVKEGAVFPEVAG</sequence>
<dbReference type="GO" id="GO:0005829">
    <property type="term" value="C:cytosol"/>
    <property type="evidence" value="ECO:0007669"/>
    <property type="project" value="TreeGrafter"/>
</dbReference>
<dbReference type="GO" id="GO:0043565">
    <property type="term" value="F:sequence-specific DNA binding"/>
    <property type="evidence" value="ECO:0007669"/>
    <property type="project" value="InterPro"/>
</dbReference>
<dbReference type="InterPro" id="IPR019888">
    <property type="entry name" value="Tscrpt_reg_AsnC-like"/>
</dbReference>
<name>A0A840C1E4_9HYPH</name>
<evidence type="ECO:0000256" key="1">
    <source>
        <dbReference type="ARBA" id="ARBA00023015"/>
    </source>
</evidence>
<keyword evidence="6" id="KW-1185">Reference proteome</keyword>
<dbReference type="SUPFAM" id="SSF54909">
    <property type="entry name" value="Dimeric alpha+beta barrel"/>
    <property type="match status" value="1"/>
</dbReference>
<protein>
    <submittedName>
        <fullName evidence="5">DNA-binding Lrp family transcriptional regulator</fullName>
    </submittedName>
</protein>
<accession>A0A840C1E4</accession>
<keyword evidence="1" id="KW-0805">Transcription regulation</keyword>
<keyword evidence="3" id="KW-0804">Transcription</keyword>
<dbReference type="GO" id="GO:0006355">
    <property type="term" value="P:regulation of DNA-templated transcription"/>
    <property type="evidence" value="ECO:0007669"/>
    <property type="project" value="UniProtKB-ARBA"/>
</dbReference>
<dbReference type="FunFam" id="1.10.10.10:FF:000186">
    <property type="entry name" value="AsnC family transcriptional regulator"/>
    <property type="match status" value="1"/>
</dbReference>
<dbReference type="PROSITE" id="PS00519">
    <property type="entry name" value="HTH_ASNC_1"/>
    <property type="match status" value="1"/>
</dbReference>
<dbReference type="InterPro" id="IPR036390">
    <property type="entry name" value="WH_DNA-bd_sf"/>
</dbReference>